<dbReference type="InterPro" id="IPR004843">
    <property type="entry name" value="Calcineurin-like_PHP"/>
</dbReference>
<dbReference type="Pfam" id="PF00149">
    <property type="entry name" value="Metallophos"/>
    <property type="match status" value="1"/>
</dbReference>
<proteinExistence type="predicted"/>
<dbReference type="InterPro" id="IPR043461">
    <property type="entry name" value="LpxH-like"/>
</dbReference>
<keyword evidence="5" id="KW-0464">Manganese</keyword>
<keyword evidence="1" id="KW-1003">Cell membrane</keyword>
<comment type="caution">
    <text evidence="7">The sequence shown here is derived from an EMBL/GenBank/DDBJ whole genome shotgun (WGS) entry which is preliminary data.</text>
</comment>
<keyword evidence="2" id="KW-0997">Cell inner membrane</keyword>
<evidence type="ECO:0000256" key="2">
    <source>
        <dbReference type="ARBA" id="ARBA00022519"/>
    </source>
</evidence>
<organism evidence="7 8">
    <name type="scientific">Helicobacter anseris</name>
    <dbReference type="NCBI Taxonomy" id="375926"/>
    <lineage>
        <taxon>Bacteria</taxon>
        <taxon>Pseudomonadati</taxon>
        <taxon>Campylobacterota</taxon>
        <taxon>Epsilonproteobacteria</taxon>
        <taxon>Campylobacterales</taxon>
        <taxon>Helicobacteraceae</taxon>
        <taxon>Helicobacter</taxon>
    </lineage>
</organism>
<dbReference type="PANTHER" id="PTHR34990:SF2">
    <property type="entry name" value="BLL8164 PROTEIN"/>
    <property type="match status" value="1"/>
</dbReference>
<name>A0A3D8J9Z1_9HELI</name>
<evidence type="ECO:0000313" key="8">
    <source>
        <dbReference type="Proteomes" id="UP000256695"/>
    </source>
</evidence>
<evidence type="ECO:0000259" key="6">
    <source>
        <dbReference type="Pfam" id="PF00149"/>
    </source>
</evidence>
<dbReference type="GO" id="GO:0008758">
    <property type="term" value="F:UDP-2,3-diacylglucosamine hydrolase activity"/>
    <property type="evidence" value="ECO:0007669"/>
    <property type="project" value="TreeGrafter"/>
</dbReference>
<reference evidence="7 8" key="1">
    <citation type="submission" date="2018-04" db="EMBL/GenBank/DDBJ databases">
        <title>Novel Campyloabacter and Helicobacter Species and Strains.</title>
        <authorList>
            <person name="Mannion A.J."/>
            <person name="Shen Z."/>
            <person name="Fox J.G."/>
        </authorList>
    </citation>
    <scope>NUCLEOTIDE SEQUENCE [LARGE SCALE GENOMIC DNA]</scope>
    <source>
        <strain evidence="7 8">MIT 04-9362</strain>
    </source>
</reference>
<dbReference type="PANTHER" id="PTHR34990">
    <property type="entry name" value="UDP-2,3-DIACYLGLUCOSAMINE HYDROLASE-RELATED"/>
    <property type="match status" value="1"/>
</dbReference>
<dbReference type="AlphaFoldDB" id="A0A3D8J9Z1"/>
<dbReference type="Gene3D" id="3.60.21.10">
    <property type="match status" value="1"/>
</dbReference>
<dbReference type="GO" id="GO:0046872">
    <property type="term" value="F:metal ion binding"/>
    <property type="evidence" value="ECO:0007669"/>
    <property type="project" value="UniProtKB-KW"/>
</dbReference>
<evidence type="ECO:0000256" key="4">
    <source>
        <dbReference type="ARBA" id="ARBA00023136"/>
    </source>
</evidence>
<dbReference type="GO" id="GO:0009245">
    <property type="term" value="P:lipid A biosynthetic process"/>
    <property type="evidence" value="ECO:0007669"/>
    <property type="project" value="TreeGrafter"/>
</dbReference>
<keyword evidence="4" id="KW-0472">Membrane</keyword>
<evidence type="ECO:0000313" key="7">
    <source>
        <dbReference type="EMBL" id="RDU73995.1"/>
    </source>
</evidence>
<dbReference type="SUPFAM" id="SSF56300">
    <property type="entry name" value="Metallo-dependent phosphatases"/>
    <property type="match status" value="1"/>
</dbReference>
<dbReference type="InterPro" id="IPR029052">
    <property type="entry name" value="Metallo-depent_PP-like"/>
</dbReference>
<dbReference type="GO" id="GO:0016020">
    <property type="term" value="C:membrane"/>
    <property type="evidence" value="ECO:0007669"/>
    <property type="project" value="GOC"/>
</dbReference>
<sequence length="238" mass="28000">MQNLPMIKEGALFIADAHFHDNDARFFELIERLNLNPPSQVFFMGDIFHLLIGHIPSSLNKHLPLLKKINDLSLKSEVFYFEGNHDFALPQSLLPKVKIYPRKLQPALFSFENKKILLAHGDIFISAWYSFYINTINNPIILSLLRIIDSLSFGKIYQKIHAKIMLKKIIPLHNNANFSKKRIDHYNNFSKKNHISFDYILEGHFHTILYQENYLAIPSFYCHKKILQMSKKHFYNLI</sequence>
<evidence type="ECO:0000256" key="3">
    <source>
        <dbReference type="ARBA" id="ARBA00022723"/>
    </source>
</evidence>
<dbReference type="OrthoDB" id="270739at2"/>
<dbReference type="EMBL" id="NXLX01000006">
    <property type="protein sequence ID" value="RDU73995.1"/>
    <property type="molecule type" value="Genomic_DNA"/>
</dbReference>
<gene>
    <name evidence="7" type="ORF">CQA57_03340</name>
</gene>
<evidence type="ECO:0000256" key="5">
    <source>
        <dbReference type="ARBA" id="ARBA00023211"/>
    </source>
</evidence>
<protein>
    <submittedName>
        <fullName evidence="7">UDP-2,3-diacylglucosamine diphosphatase</fullName>
    </submittedName>
</protein>
<keyword evidence="8" id="KW-1185">Reference proteome</keyword>
<feature type="domain" description="Calcineurin-like phosphoesterase" evidence="6">
    <location>
        <begin position="12"/>
        <end position="206"/>
    </location>
</feature>
<accession>A0A3D8J9Z1</accession>
<dbReference type="RefSeq" id="WP_115578825.1">
    <property type="nucleotide sequence ID" value="NZ_NXLX01000006.1"/>
</dbReference>
<dbReference type="Proteomes" id="UP000256695">
    <property type="component" value="Unassembled WGS sequence"/>
</dbReference>
<evidence type="ECO:0000256" key="1">
    <source>
        <dbReference type="ARBA" id="ARBA00022475"/>
    </source>
</evidence>
<keyword evidence="3" id="KW-0479">Metal-binding</keyword>